<dbReference type="VEuPathDB" id="TriTrypDB:TcG_09483"/>
<evidence type="ECO:0000256" key="1">
    <source>
        <dbReference type="ARBA" id="ARBA00004141"/>
    </source>
</evidence>
<sequence>MTHAPDANEPTEQPTPMQTAGSKPPAAAPAPALFTGEEVRVPMSGELVPAEMKSGQKNGREQPEKNCLMRLFNLIVPRGGALSGILNLASVTLGAGIISIPSAFNTSGIVMAVVYLVGVTALTVFSIKLLVSASERSGYRSFESLARGLLGRGADILVAVLMWLLCFGGAVGYVVAVGDVLRPILEHDGVPAYLQKDSGRRMLVSCIWLLFMFPLVLPKQVNSLRYASAVGVSFILLFVVCVVVHSGQKMVDDGGIRSDLVLFRPGNSAVSGLSLFIFAYLCQVNCFKIFYEMKHRSVSRMTRDAAVSCGTCCLIYFLVGFFGYAEFGPEVTGSIMRYINPYTAPVFFFCFIGIIVKLCAAFSLNMLACRTALFQVLHWDVDTMPYWKHSLFSVPFAIGALVIGLFLPDINIVFGLVGAFCGGFIAFIFPALFIMYAGNWSYRSVGCVEYFLTYLLLLVGVVAIVFGTGSTIFSTIQRFA</sequence>
<keyword evidence="2 6" id="KW-0812">Transmembrane</keyword>
<feature type="transmembrane region" description="Helical" evidence="6">
    <location>
        <begin position="79"/>
        <end position="103"/>
    </location>
</feature>
<evidence type="ECO:0000256" key="4">
    <source>
        <dbReference type="ARBA" id="ARBA00023136"/>
    </source>
</evidence>
<dbReference type="PANTHER" id="PTHR22950:SF690">
    <property type="entry name" value="ACID TRANSPORTER, PUTATIVE-RELATED"/>
    <property type="match status" value="1"/>
</dbReference>
<dbReference type="VEuPathDB" id="TriTrypDB:BCY84_12494"/>
<dbReference type="VEuPathDB" id="TriTrypDB:TcCLB.504223.20"/>
<feature type="transmembrane region" description="Helical" evidence="6">
    <location>
        <begin position="224"/>
        <end position="246"/>
    </location>
</feature>
<dbReference type="GO" id="GO:0005737">
    <property type="term" value="C:cytoplasm"/>
    <property type="evidence" value="ECO:0007669"/>
    <property type="project" value="TreeGrafter"/>
</dbReference>
<feature type="transmembrane region" description="Helical" evidence="6">
    <location>
        <begin position="345"/>
        <end position="368"/>
    </location>
</feature>
<evidence type="ECO:0000256" key="5">
    <source>
        <dbReference type="SAM" id="MobiDB-lite"/>
    </source>
</evidence>
<protein>
    <submittedName>
        <fullName evidence="8">Putative amino acid transporter</fullName>
    </submittedName>
</protein>
<dbReference type="VEuPathDB" id="TriTrypDB:TCDM_11718"/>
<feature type="transmembrane region" description="Helical" evidence="6">
    <location>
        <begin position="109"/>
        <end position="131"/>
    </location>
</feature>
<feature type="transmembrane region" description="Helical" evidence="6">
    <location>
        <begin position="389"/>
        <end position="407"/>
    </location>
</feature>
<evidence type="ECO:0000256" key="6">
    <source>
        <dbReference type="SAM" id="Phobius"/>
    </source>
</evidence>
<dbReference type="VEuPathDB" id="TriTrypDB:C3747_174g64"/>
<dbReference type="VEuPathDB" id="TriTrypDB:TcBrA4_0032880"/>
<evidence type="ECO:0000313" key="9">
    <source>
        <dbReference type="Proteomes" id="UP000246121"/>
    </source>
</evidence>
<dbReference type="VEuPathDB" id="TriTrypDB:TcYC6_0106190"/>
<dbReference type="VEuPathDB" id="TriTrypDB:C4B63_161g32"/>
<comment type="caution">
    <text evidence="8">The sequence shown here is derived from an EMBL/GenBank/DDBJ whole genome shotgun (WGS) entry which is preliminary data.</text>
</comment>
<dbReference type="Pfam" id="PF01490">
    <property type="entry name" value="Aa_trans"/>
    <property type="match status" value="1"/>
</dbReference>
<evidence type="ECO:0000313" key="8">
    <source>
        <dbReference type="EMBL" id="PWU85454.1"/>
    </source>
</evidence>
<proteinExistence type="predicted"/>
<dbReference type="VEuPathDB" id="TriTrypDB:TcCLB.508557.20"/>
<dbReference type="VEuPathDB" id="TriTrypDB:Tc_MARK_1606"/>
<dbReference type="EMBL" id="PRFA01000161">
    <property type="protein sequence ID" value="PWU85454.1"/>
    <property type="molecule type" value="Genomic_DNA"/>
</dbReference>
<dbReference type="GO" id="GO:0015179">
    <property type="term" value="F:L-amino acid transmembrane transporter activity"/>
    <property type="evidence" value="ECO:0007669"/>
    <property type="project" value="TreeGrafter"/>
</dbReference>
<feature type="transmembrane region" description="Helical" evidence="6">
    <location>
        <begin position="198"/>
        <end position="217"/>
    </location>
</feature>
<organism evidence="8 9">
    <name type="scientific">Trypanosoma cruzi</name>
    <dbReference type="NCBI Taxonomy" id="5693"/>
    <lineage>
        <taxon>Eukaryota</taxon>
        <taxon>Discoba</taxon>
        <taxon>Euglenozoa</taxon>
        <taxon>Kinetoplastea</taxon>
        <taxon>Metakinetoplastina</taxon>
        <taxon>Trypanosomatida</taxon>
        <taxon>Trypanosomatidae</taxon>
        <taxon>Trypanosoma</taxon>
        <taxon>Schizotrypanum</taxon>
    </lineage>
</organism>
<dbReference type="Proteomes" id="UP000246121">
    <property type="component" value="Unassembled WGS sequence"/>
</dbReference>
<reference evidence="8 9" key="1">
    <citation type="journal article" date="2018" name="Microb. Genom.">
        <title>Expanding an expanded genome: long-read sequencing of Trypanosoma cruzi.</title>
        <authorList>
            <person name="Berna L."/>
            <person name="Rodriguez M."/>
            <person name="Chiribao M.L."/>
            <person name="Parodi-Talice A."/>
            <person name="Pita S."/>
            <person name="Rijo G."/>
            <person name="Alvarez-Valin F."/>
            <person name="Robello C."/>
        </authorList>
    </citation>
    <scope>NUCLEOTIDE SEQUENCE [LARGE SCALE GENOMIC DNA]</scope>
    <source>
        <strain evidence="8 9">Dm28c</strain>
    </source>
</reference>
<evidence type="ECO:0000256" key="3">
    <source>
        <dbReference type="ARBA" id="ARBA00022989"/>
    </source>
</evidence>
<feature type="transmembrane region" description="Helical" evidence="6">
    <location>
        <begin position="305"/>
        <end position="325"/>
    </location>
</feature>
<feature type="compositionally biased region" description="Polar residues" evidence="5">
    <location>
        <begin position="10"/>
        <end position="21"/>
    </location>
</feature>
<feature type="transmembrane region" description="Helical" evidence="6">
    <location>
        <begin position="413"/>
        <end position="438"/>
    </location>
</feature>
<keyword evidence="3 6" id="KW-1133">Transmembrane helix</keyword>
<dbReference type="InterPro" id="IPR013057">
    <property type="entry name" value="AA_transpt_TM"/>
</dbReference>
<feature type="transmembrane region" description="Helical" evidence="6">
    <location>
        <begin position="266"/>
        <end position="284"/>
    </location>
</feature>
<dbReference type="AlphaFoldDB" id="A0A2V2UN22"/>
<evidence type="ECO:0000256" key="2">
    <source>
        <dbReference type="ARBA" id="ARBA00022692"/>
    </source>
</evidence>
<feature type="domain" description="Amino acid transporter transmembrane" evidence="7">
    <location>
        <begin position="79"/>
        <end position="472"/>
    </location>
</feature>
<evidence type="ECO:0000259" key="7">
    <source>
        <dbReference type="Pfam" id="PF01490"/>
    </source>
</evidence>
<feature type="region of interest" description="Disordered" evidence="5">
    <location>
        <begin position="1"/>
        <end position="34"/>
    </location>
</feature>
<keyword evidence="4 6" id="KW-0472">Membrane</keyword>
<dbReference type="VEuPathDB" id="TriTrypDB:TcCL_Unassigned01076"/>
<accession>A0A2V2UN22</accession>
<gene>
    <name evidence="8" type="ORF">C4B63_161g32</name>
</gene>
<dbReference type="GO" id="GO:0016020">
    <property type="term" value="C:membrane"/>
    <property type="evidence" value="ECO:0007669"/>
    <property type="project" value="UniProtKB-SubCell"/>
</dbReference>
<dbReference type="VEuPathDB" id="TriTrypDB:ECC02_000756"/>
<dbReference type="PANTHER" id="PTHR22950">
    <property type="entry name" value="AMINO ACID TRANSPORTER"/>
    <property type="match status" value="1"/>
</dbReference>
<feature type="transmembrane region" description="Helical" evidence="6">
    <location>
        <begin position="450"/>
        <end position="473"/>
    </location>
</feature>
<name>A0A2V2UN22_TRYCR</name>
<dbReference type="VEuPathDB" id="TriTrypDB:TCSYLVIO_002895"/>
<comment type="subcellular location">
    <subcellularLocation>
        <location evidence="1">Membrane</location>
        <topology evidence="1">Multi-pass membrane protein</topology>
    </subcellularLocation>
</comment>
<feature type="transmembrane region" description="Helical" evidence="6">
    <location>
        <begin position="156"/>
        <end position="178"/>
    </location>
</feature>